<dbReference type="GeneID" id="25031267"/>
<proteinExistence type="predicted"/>
<dbReference type="EMBL" id="KE503206">
    <property type="protein sequence ID" value="EPX74808.1"/>
    <property type="molecule type" value="Genomic_DNA"/>
</dbReference>
<sequence length="135" mass="15401">MERDKNATIESISSRIDQLARKQQVDSVYLLRLQDSSLFKIPQTERPNVRNSLKKDFSIYSKDKFILQDLSKTRDSVVSQSLPDFVHFVCNVIQTCKSYSSLGSSKLIRVTYEASQLLIIYDSAYAIAVVQSEPD</sequence>
<dbReference type="AlphaFoldDB" id="S9Q592"/>
<dbReference type="OMA" id="VIQTCKS"/>
<dbReference type="HOGENOM" id="CLU_1907897_0_0_1"/>
<keyword evidence="2" id="KW-1185">Reference proteome</keyword>
<organism evidence="1 2">
    <name type="scientific">Schizosaccharomyces octosporus (strain yFS286)</name>
    <name type="common">Fission yeast</name>
    <name type="synonym">Octosporomyces octosporus</name>
    <dbReference type="NCBI Taxonomy" id="483514"/>
    <lineage>
        <taxon>Eukaryota</taxon>
        <taxon>Fungi</taxon>
        <taxon>Dikarya</taxon>
        <taxon>Ascomycota</taxon>
        <taxon>Taphrinomycotina</taxon>
        <taxon>Schizosaccharomycetes</taxon>
        <taxon>Schizosaccharomycetales</taxon>
        <taxon>Schizosaccharomycetaceae</taxon>
        <taxon>Schizosaccharomyces</taxon>
    </lineage>
</organism>
<dbReference type="VEuPathDB" id="FungiDB:SOCG_02290"/>
<dbReference type="RefSeq" id="XP_013016237.1">
    <property type="nucleotide sequence ID" value="XM_013160783.1"/>
</dbReference>
<dbReference type="Proteomes" id="UP000016088">
    <property type="component" value="Unassembled WGS sequence"/>
</dbReference>
<reference evidence="1 2" key="1">
    <citation type="journal article" date="2011" name="Science">
        <title>Comparative functional genomics of the fission yeasts.</title>
        <authorList>
            <person name="Rhind N."/>
            <person name="Chen Z."/>
            <person name="Yassour M."/>
            <person name="Thompson D.A."/>
            <person name="Haas B.J."/>
            <person name="Habib N."/>
            <person name="Wapinski I."/>
            <person name="Roy S."/>
            <person name="Lin M.F."/>
            <person name="Heiman D.I."/>
            <person name="Young S.K."/>
            <person name="Furuya K."/>
            <person name="Guo Y."/>
            <person name="Pidoux A."/>
            <person name="Chen H.M."/>
            <person name="Robbertse B."/>
            <person name="Goldberg J.M."/>
            <person name="Aoki K."/>
            <person name="Bayne E.H."/>
            <person name="Berlin A.M."/>
            <person name="Desjardins C.A."/>
            <person name="Dobbs E."/>
            <person name="Dukaj L."/>
            <person name="Fan L."/>
            <person name="FitzGerald M.G."/>
            <person name="French C."/>
            <person name="Gujja S."/>
            <person name="Hansen K."/>
            <person name="Keifenheim D."/>
            <person name="Levin J.Z."/>
            <person name="Mosher R.A."/>
            <person name="Mueller C.A."/>
            <person name="Pfiffner J."/>
            <person name="Priest M."/>
            <person name="Russ C."/>
            <person name="Smialowska A."/>
            <person name="Swoboda P."/>
            <person name="Sykes S.M."/>
            <person name="Vaughn M."/>
            <person name="Vengrova S."/>
            <person name="Yoder R."/>
            <person name="Zeng Q."/>
            <person name="Allshire R."/>
            <person name="Baulcombe D."/>
            <person name="Birren B.W."/>
            <person name="Brown W."/>
            <person name="Ekwall K."/>
            <person name="Kellis M."/>
            <person name="Leatherwood J."/>
            <person name="Levin H."/>
            <person name="Margalit H."/>
            <person name="Martienssen R."/>
            <person name="Nieduszynski C.A."/>
            <person name="Spatafora J.W."/>
            <person name="Friedman N."/>
            <person name="Dalgaard J.Z."/>
            <person name="Baumann P."/>
            <person name="Niki H."/>
            <person name="Regev A."/>
            <person name="Nusbaum C."/>
        </authorList>
    </citation>
    <scope>NUCLEOTIDE SEQUENCE [LARGE SCALE GENOMIC DNA]</scope>
    <source>
        <strain evidence="2">yFS286</strain>
    </source>
</reference>
<protein>
    <submittedName>
        <fullName evidence="1">Uncharacterized protein</fullName>
    </submittedName>
</protein>
<gene>
    <name evidence="1" type="ORF">SOCG_02290</name>
</gene>
<evidence type="ECO:0000313" key="1">
    <source>
        <dbReference type="EMBL" id="EPX74808.1"/>
    </source>
</evidence>
<name>S9Q592_SCHOY</name>
<dbReference type="OrthoDB" id="10365625at2759"/>
<evidence type="ECO:0000313" key="2">
    <source>
        <dbReference type="Proteomes" id="UP000016088"/>
    </source>
</evidence>
<accession>S9Q592</accession>